<name>A0A5B8FJ61_9RHOB</name>
<geneLocation type="plasmid" evidence="9">
    <name>pd4m1c</name>
</geneLocation>
<comment type="similarity">
    <text evidence="6">Belongs to the peptidase M48 family.</text>
</comment>
<evidence type="ECO:0000313" key="9">
    <source>
        <dbReference type="Proteomes" id="UP000305888"/>
    </source>
</evidence>
<feature type="domain" description="Peptidase M48" evidence="7">
    <location>
        <begin position="79"/>
        <end position="263"/>
    </location>
</feature>
<protein>
    <submittedName>
        <fullName evidence="8">M48 family metallopeptidase</fullName>
    </submittedName>
</protein>
<keyword evidence="3 6" id="KW-0378">Hydrolase</keyword>
<dbReference type="Pfam" id="PF01435">
    <property type="entry name" value="Peptidase_M48"/>
    <property type="match status" value="1"/>
</dbReference>
<accession>A0A5B8FJ61</accession>
<dbReference type="KEGG" id="ppru:FDP22_21990"/>
<evidence type="ECO:0000256" key="4">
    <source>
        <dbReference type="ARBA" id="ARBA00022833"/>
    </source>
</evidence>
<dbReference type="PROSITE" id="PS51257">
    <property type="entry name" value="PROKAR_LIPOPROTEIN"/>
    <property type="match status" value="1"/>
</dbReference>
<dbReference type="GO" id="GO:0016020">
    <property type="term" value="C:membrane"/>
    <property type="evidence" value="ECO:0007669"/>
    <property type="project" value="TreeGrafter"/>
</dbReference>
<proteinExistence type="inferred from homology"/>
<dbReference type="AlphaFoldDB" id="A0A5B8FJ61"/>
<evidence type="ECO:0000256" key="6">
    <source>
        <dbReference type="RuleBase" id="RU003983"/>
    </source>
</evidence>
<keyword evidence="8" id="KW-0614">Plasmid</keyword>
<evidence type="ECO:0000256" key="5">
    <source>
        <dbReference type="ARBA" id="ARBA00023049"/>
    </source>
</evidence>
<dbReference type="PANTHER" id="PTHR22726:SF1">
    <property type="entry name" value="METALLOENDOPEPTIDASE OMA1, MITOCHONDRIAL"/>
    <property type="match status" value="1"/>
</dbReference>
<dbReference type="Proteomes" id="UP000305888">
    <property type="component" value="Plasmid pD4M1C"/>
</dbReference>
<keyword evidence="2" id="KW-0479">Metal-binding</keyword>
<keyword evidence="9" id="KW-1185">Reference proteome</keyword>
<sequence length="291" mass="31032">MPLRHTPRAAMRNGVLGLLGLATLGACDASNVNAVNAAMTGAAVLAQGDATVSEQRELGQAATKETLQDYTRSPDRKLEGKLTRIVEGIAQANGLDTFPWQVVLLKSGEVNAFTPGGGYIFVEDGIIAQARTEAMMAMVLAHEMAHVQKAHPADGMRDRTAIVAGSSALSAYLGGQGSGLTSAAVDQAMQYVTLAAVNGYGRDKETEADDIGFGYYVKAGYMPSAAPRIFQRFAKLNGTQPALTHFFHGSHPQSADRAKRIQQLVNQLPAGRRNSGINQTDEWQRLTGAYR</sequence>
<dbReference type="OrthoDB" id="9810445at2"/>
<reference evidence="8 9" key="1">
    <citation type="submission" date="2019-06" db="EMBL/GenBank/DDBJ databases">
        <title>Genome sequence of Rhodobacteraceae bacterium D4M1.</title>
        <authorList>
            <person name="Cao J."/>
        </authorList>
    </citation>
    <scope>NUCLEOTIDE SEQUENCE [LARGE SCALE GENOMIC DNA]</scope>
    <source>
        <strain evidence="8 9">D4M1</strain>
        <plasmid evidence="9">pd4m1c</plasmid>
    </source>
</reference>
<evidence type="ECO:0000259" key="7">
    <source>
        <dbReference type="Pfam" id="PF01435"/>
    </source>
</evidence>
<organism evidence="8 9">
    <name type="scientific">Paroceanicella profunda</name>
    <dbReference type="NCBI Taxonomy" id="2579971"/>
    <lineage>
        <taxon>Bacteria</taxon>
        <taxon>Pseudomonadati</taxon>
        <taxon>Pseudomonadota</taxon>
        <taxon>Alphaproteobacteria</taxon>
        <taxon>Rhodobacterales</taxon>
        <taxon>Paracoccaceae</taxon>
        <taxon>Paroceanicella</taxon>
    </lineage>
</organism>
<dbReference type="GO" id="GO:0004222">
    <property type="term" value="F:metalloendopeptidase activity"/>
    <property type="evidence" value="ECO:0007669"/>
    <property type="project" value="InterPro"/>
</dbReference>
<evidence type="ECO:0000313" key="8">
    <source>
        <dbReference type="EMBL" id="QDL94551.1"/>
    </source>
</evidence>
<dbReference type="GO" id="GO:0051603">
    <property type="term" value="P:proteolysis involved in protein catabolic process"/>
    <property type="evidence" value="ECO:0007669"/>
    <property type="project" value="TreeGrafter"/>
</dbReference>
<gene>
    <name evidence="8" type="ORF">FDP22_21990</name>
</gene>
<evidence type="ECO:0000256" key="1">
    <source>
        <dbReference type="ARBA" id="ARBA00022670"/>
    </source>
</evidence>
<dbReference type="InterPro" id="IPR051156">
    <property type="entry name" value="Mito/Outer_Membr_Metalloprot"/>
</dbReference>
<dbReference type="InterPro" id="IPR001915">
    <property type="entry name" value="Peptidase_M48"/>
</dbReference>
<dbReference type="GO" id="GO:0046872">
    <property type="term" value="F:metal ion binding"/>
    <property type="evidence" value="ECO:0007669"/>
    <property type="project" value="UniProtKB-KW"/>
</dbReference>
<keyword evidence="4 6" id="KW-0862">Zinc</keyword>
<evidence type="ECO:0000256" key="2">
    <source>
        <dbReference type="ARBA" id="ARBA00022723"/>
    </source>
</evidence>
<dbReference type="CDD" id="cd07331">
    <property type="entry name" value="M48C_Oma1_like"/>
    <property type="match status" value="1"/>
</dbReference>
<dbReference type="Gene3D" id="3.30.2010.10">
    <property type="entry name" value="Metalloproteases ('zincins'), catalytic domain"/>
    <property type="match status" value="1"/>
</dbReference>
<evidence type="ECO:0000256" key="3">
    <source>
        <dbReference type="ARBA" id="ARBA00022801"/>
    </source>
</evidence>
<dbReference type="EMBL" id="CP040821">
    <property type="protein sequence ID" value="QDL94551.1"/>
    <property type="molecule type" value="Genomic_DNA"/>
</dbReference>
<dbReference type="PANTHER" id="PTHR22726">
    <property type="entry name" value="METALLOENDOPEPTIDASE OMA1"/>
    <property type="match status" value="1"/>
</dbReference>
<dbReference type="RefSeq" id="WP_138576813.1">
    <property type="nucleotide sequence ID" value="NZ_CP040821.1"/>
</dbReference>
<keyword evidence="1 6" id="KW-0645">Protease</keyword>
<comment type="cofactor">
    <cofactor evidence="6">
        <name>Zn(2+)</name>
        <dbReference type="ChEBI" id="CHEBI:29105"/>
    </cofactor>
    <text evidence="6">Binds 1 zinc ion per subunit.</text>
</comment>
<keyword evidence="5 6" id="KW-0482">Metalloprotease</keyword>